<protein>
    <submittedName>
        <fullName evidence="5">AsnC family transcriptional regulator</fullName>
    </submittedName>
</protein>
<dbReference type="GO" id="GO:0043565">
    <property type="term" value="F:sequence-specific DNA binding"/>
    <property type="evidence" value="ECO:0007669"/>
    <property type="project" value="InterPro"/>
</dbReference>
<evidence type="ECO:0000313" key="6">
    <source>
        <dbReference type="Proteomes" id="UP001165135"/>
    </source>
</evidence>
<dbReference type="SUPFAM" id="SSF46785">
    <property type="entry name" value="Winged helix' DNA-binding domain"/>
    <property type="match status" value="2"/>
</dbReference>
<dbReference type="InterPro" id="IPR019888">
    <property type="entry name" value="Tscrpt_reg_AsnC-like"/>
</dbReference>
<keyword evidence="1" id="KW-0805">Transcription regulation</keyword>
<dbReference type="Gene3D" id="1.10.10.10">
    <property type="entry name" value="Winged helix-like DNA-binding domain superfamily/Winged helix DNA-binding domain"/>
    <property type="match status" value="2"/>
</dbReference>
<dbReference type="SMART" id="SM00344">
    <property type="entry name" value="HTH_ASNC"/>
    <property type="match status" value="1"/>
</dbReference>
<dbReference type="GO" id="GO:0043200">
    <property type="term" value="P:response to amino acid"/>
    <property type="evidence" value="ECO:0007669"/>
    <property type="project" value="TreeGrafter"/>
</dbReference>
<dbReference type="Gene3D" id="3.30.70.920">
    <property type="match status" value="1"/>
</dbReference>
<dbReference type="InterPro" id="IPR036388">
    <property type="entry name" value="WH-like_DNA-bd_sf"/>
</dbReference>
<sequence>MHALQLDGRAPFRRIAEVLGVSEQTVARRYRKLRSTGAIRVVGGVDGTRLGYTSWTIRLRTTPDASGALGAALARRPDTFYVHLLSGGTEISCFTQARLEDGEASLLDKLPRTGKVLAMSAHSLLRGFAIPSGWAGLAALEEERAARLRYTADPENQVAVDATDHALLAALAADGRTSHADLATATGWSESTVRRRLDHLRRSGALLIQFEFDPRALGYRAQVRLWMSVRPSGLVPVAETLATHPEVSFIGVTTGTTNLMAEVICRDNAHLYRYLTERVSTLDAVQTLETGPVMRTLKRTGTILPPAPAR</sequence>
<dbReference type="PROSITE" id="PS50956">
    <property type="entry name" value="HTH_ASNC_2"/>
    <property type="match status" value="2"/>
</dbReference>
<dbReference type="PANTHER" id="PTHR30154">
    <property type="entry name" value="LEUCINE-RESPONSIVE REGULATORY PROTEIN"/>
    <property type="match status" value="1"/>
</dbReference>
<dbReference type="PRINTS" id="PR00033">
    <property type="entry name" value="HTHASNC"/>
</dbReference>
<dbReference type="Pfam" id="PF01037">
    <property type="entry name" value="AsnC_trans_reg"/>
    <property type="match status" value="1"/>
</dbReference>
<proteinExistence type="predicted"/>
<dbReference type="InterPro" id="IPR000485">
    <property type="entry name" value="AsnC-type_HTH_dom"/>
</dbReference>
<evidence type="ECO:0000313" key="5">
    <source>
        <dbReference type="EMBL" id="GLY74735.1"/>
    </source>
</evidence>
<gene>
    <name evidence="5" type="primary">asnC</name>
    <name evidence="5" type="ORF">Airi01_030020</name>
</gene>
<evidence type="ECO:0000259" key="4">
    <source>
        <dbReference type="PROSITE" id="PS50956"/>
    </source>
</evidence>
<accession>A0A9W6VNH1</accession>
<keyword evidence="2" id="KW-0238">DNA-binding</keyword>
<feature type="domain" description="HTH asnC-type" evidence="4">
    <location>
        <begin position="1"/>
        <end position="53"/>
    </location>
</feature>
<dbReference type="InterPro" id="IPR036390">
    <property type="entry name" value="WH_DNA-bd_sf"/>
</dbReference>
<evidence type="ECO:0000256" key="1">
    <source>
        <dbReference type="ARBA" id="ARBA00023015"/>
    </source>
</evidence>
<dbReference type="GO" id="GO:0005829">
    <property type="term" value="C:cytosol"/>
    <property type="evidence" value="ECO:0007669"/>
    <property type="project" value="TreeGrafter"/>
</dbReference>
<dbReference type="SUPFAM" id="SSF54909">
    <property type="entry name" value="Dimeric alpha+beta barrel"/>
    <property type="match status" value="1"/>
</dbReference>
<evidence type="ECO:0000256" key="2">
    <source>
        <dbReference type="ARBA" id="ARBA00023125"/>
    </source>
</evidence>
<dbReference type="AlphaFoldDB" id="A0A9W6VNH1"/>
<dbReference type="InterPro" id="IPR019887">
    <property type="entry name" value="Tscrpt_reg_AsnC/Lrp_C"/>
</dbReference>
<dbReference type="PANTHER" id="PTHR30154:SF34">
    <property type="entry name" value="TRANSCRIPTIONAL REGULATOR AZLB"/>
    <property type="match status" value="1"/>
</dbReference>
<evidence type="ECO:0000256" key="3">
    <source>
        <dbReference type="ARBA" id="ARBA00023163"/>
    </source>
</evidence>
<dbReference type="EMBL" id="BSTJ01000003">
    <property type="protein sequence ID" value="GLY74735.1"/>
    <property type="molecule type" value="Genomic_DNA"/>
</dbReference>
<comment type="caution">
    <text evidence="5">The sequence shown here is derived from an EMBL/GenBank/DDBJ whole genome shotgun (WGS) entry which is preliminary data.</text>
</comment>
<dbReference type="Pfam" id="PF13404">
    <property type="entry name" value="HTH_AsnC-type"/>
    <property type="match status" value="2"/>
</dbReference>
<organism evidence="5 6">
    <name type="scientific">Actinoallomurus iriomotensis</name>
    <dbReference type="NCBI Taxonomy" id="478107"/>
    <lineage>
        <taxon>Bacteria</taxon>
        <taxon>Bacillati</taxon>
        <taxon>Actinomycetota</taxon>
        <taxon>Actinomycetes</taxon>
        <taxon>Streptosporangiales</taxon>
        <taxon>Thermomonosporaceae</taxon>
        <taxon>Actinoallomurus</taxon>
    </lineage>
</organism>
<dbReference type="InterPro" id="IPR011008">
    <property type="entry name" value="Dimeric_a/b-barrel"/>
</dbReference>
<reference evidence="5" key="1">
    <citation type="submission" date="2023-03" db="EMBL/GenBank/DDBJ databases">
        <title>Actinoallomurus iriomotensis NBRC 103681.</title>
        <authorList>
            <person name="Ichikawa N."/>
            <person name="Sato H."/>
            <person name="Tonouchi N."/>
        </authorList>
    </citation>
    <scope>NUCLEOTIDE SEQUENCE</scope>
    <source>
        <strain evidence="5">NBRC 103681</strain>
    </source>
</reference>
<feature type="domain" description="HTH asnC-type" evidence="4">
    <location>
        <begin position="160"/>
        <end position="220"/>
    </location>
</feature>
<keyword evidence="3" id="KW-0804">Transcription</keyword>
<dbReference type="Proteomes" id="UP001165135">
    <property type="component" value="Unassembled WGS sequence"/>
</dbReference>
<name>A0A9W6VNH1_9ACTN</name>